<organism evidence="1 2">
    <name type="scientific">Yersinia nurmii</name>
    <dbReference type="NCBI Taxonomy" id="685706"/>
    <lineage>
        <taxon>Bacteria</taxon>
        <taxon>Pseudomonadati</taxon>
        <taxon>Pseudomonadota</taxon>
        <taxon>Gammaproteobacteria</taxon>
        <taxon>Enterobacterales</taxon>
        <taxon>Yersiniaceae</taxon>
        <taxon>Yersinia</taxon>
    </lineage>
</organism>
<dbReference type="RefSeq" id="WP_289818387.1">
    <property type="nucleotide sequence ID" value="NZ_JAUEHU010000034.1"/>
</dbReference>
<name>A0AAW7K748_9GAMM</name>
<dbReference type="EMBL" id="JAUEHU010000034">
    <property type="protein sequence ID" value="MDN0089395.1"/>
    <property type="molecule type" value="Genomic_DNA"/>
</dbReference>
<accession>A0AAW7K748</accession>
<comment type="caution">
    <text evidence="1">The sequence shown here is derived from an EMBL/GenBank/DDBJ whole genome shotgun (WGS) entry which is preliminary data.</text>
</comment>
<proteinExistence type="predicted"/>
<evidence type="ECO:0000313" key="1">
    <source>
        <dbReference type="EMBL" id="MDN0089395.1"/>
    </source>
</evidence>
<gene>
    <name evidence="1" type="ORF">QVN42_18780</name>
</gene>
<sequence length="139" mass="15883">MSKNITPDMLNDEGIRSALELLQEQVNRYDTDSKRKSIMTGENISSHLMPVYYISEFKKLSKKLKTRQYNLQLAAIALMLHLPEITQLSLIKNAELQFKLLRDSTAETLNIKQLESLIKQVEDIASSIKADDDNARQGM</sequence>
<reference evidence="1" key="1">
    <citation type="submission" date="2023-06" db="EMBL/GenBank/DDBJ databases">
        <authorList>
            <person name="Polev D.E."/>
            <person name="Saitova A.T."/>
            <person name="Bogumilchik E.A."/>
            <person name="Kokorina G.I."/>
            <person name="Voskresenskaia E.A."/>
        </authorList>
    </citation>
    <scope>NUCLEOTIDE SEQUENCE</scope>
    <source>
        <strain evidence="1">2145 StPb PI</strain>
    </source>
</reference>
<evidence type="ECO:0000313" key="2">
    <source>
        <dbReference type="Proteomes" id="UP001167864"/>
    </source>
</evidence>
<dbReference type="Proteomes" id="UP001167864">
    <property type="component" value="Unassembled WGS sequence"/>
</dbReference>
<protein>
    <submittedName>
        <fullName evidence="1">Uncharacterized protein</fullName>
    </submittedName>
</protein>
<dbReference type="AlphaFoldDB" id="A0AAW7K748"/>